<evidence type="ECO:0000313" key="6">
    <source>
        <dbReference type="Proteomes" id="UP001208690"/>
    </source>
</evidence>
<dbReference type="Pfam" id="PF01593">
    <property type="entry name" value="Amino_oxidase"/>
    <property type="match status" value="1"/>
</dbReference>
<dbReference type="InterPro" id="IPR036188">
    <property type="entry name" value="FAD/NAD-bd_sf"/>
</dbReference>
<keyword evidence="3" id="KW-0560">Oxidoreductase</keyword>
<evidence type="ECO:0000313" key="5">
    <source>
        <dbReference type="EMBL" id="MCV3273751.1"/>
    </source>
</evidence>
<proteinExistence type="inferred from homology"/>
<dbReference type="Gene3D" id="3.50.50.60">
    <property type="entry name" value="FAD/NAD(P)-binding domain"/>
    <property type="match status" value="1"/>
</dbReference>
<evidence type="ECO:0000256" key="2">
    <source>
        <dbReference type="ARBA" id="ARBA00005995"/>
    </source>
</evidence>
<dbReference type="PANTHER" id="PTHR43563:SF1">
    <property type="entry name" value="AMINE OXIDASE [FLAVIN-CONTAINING] B"/>
    <property type="match status" value="1"/>
</dbReference>
<protein>
    <submittedName>
        <fullName evidence="5">FAD-dependent oxidoreductase</fullName>
    </submittedName>
</protein>
<comment type="cofactor">
    <cofactor evidence="1">
        <name>FAD</name>
        <dbReference type="ChEBI" id="CHEBI:57692"/>
    </cofactor>
</comment>
<dbReference type="Proteomes" id="UP001208690">
    <property type="component" value="Unassembled WGS sequence"/>
</dbReference>
<evidence type="ECO:0000256" key="3">
    <source>
        <dbReference type="ARBA" id="ARBA00023002"/>
    </source>
</evidence>
<organism evidence="5 6">
    <name type="scientific">Roseobacter sinensis</name>
    <dbReference type="NCBI Taxonomy" id="2931391"/>
    <lineage>
        <taxon>Bacteria</taxon>
        <taxon>Pseudomonadati</taxon>
        <taxon>Pseudomonadota</taxon>
        <taxon>Alphaproteobacteria</taxon>
        <taxon>Rhodobacterales</taxon>
        <taxon>Roseobacteraceae</taxon>
        <taxon>Roseobacter</taxon>
    </lineage>
</organism>
<evidence type="ECO:0000259" key="4">
    <source>
        <dbReference type="Pfam" id="PF01593"/>
    </source>
</evidence>
<dbReference type="SUPFAM" id="SSF51905">
    <property type="entry name" value="FAD/NAD(P)-binding domain"/>
    <property type="match status" value="1"/>
</dbReference>
<dbReference type="PANTHER" id="PTHR43563">
    <property type="entry name" value="AMINE OXIDASE"/>
    <property type="match status" value="1"/>
</dbReference>
<dbReference type="EMBL" id="JALIEB010000019">
    <property type="protein sequence ID" value="MCV3273751.1"/>
    <property type="molecule type" value="Genomic_DNA"/>
</dbReference>
<name>A0ABT3BJL2_9RHOB</name>
<dbReference type="SUPFAM" id="SSF54373">
    <property type="entry name" value="FAD-linked reductases, C-terminal domain"/>
    <property type="match status" value="1"/>
</dbReference>
<evidence type="ECO:0000256" key="1">
    <source>
        <dbReference type="ARBA" id="ARBA00001974"/>
    </source>
</evidence>
<dbReference type="InterPro" id="IPR001613">
    <property type="entry name" value="Flavin_amine_oxidase"/>
</dbReference>
<accession>A0ABT3BJL2</accession>
<comment type="similarity">
    <text evidence="2">Belongs to the flavin monoamine oxidase family.</text>
</comment>
<comment type="caution">
    <text evidence="5">The sequence shown here is derived from an EMBL/GenBank/DDBJ whole genome shotgun (WGS) entry which is preliminary data.</text>
</comment>
<keyword evidence="6" id="KW-1185">Reference proteome</keyword>
<dbReference type="InterPro" id="IPR002937">
    <property type="entry name" value="Amino_oxidase"/>
</dbReference>
<sequence>MVPDVKVLVVGGGAAGLAAAAELAAQGVDCQLVEAQSRLGGRAHSVARPDGIPFERGAQMVNGDMTSVLTLAAEADLHCTPVPVTGEALCVTKDEVLPRGALISAVELEALLQEQALNWSSPTDIARSVWSLYRWWSTPWEDLGEARRGVRWATSRRSAPARSLSAAMDRLLLCDEDDAIARTMISEQYGAAPEDLDAAALRASLRAYGSERSDLEFHFPAGMGRIIDQLVVKLSRRPILGTPVMRITPEQAGVRVVARGRSFLASRVIVAVPPPVARKVEMQTDANTDVRHLLQAFEAGDLIKTTLVYDRAFWRLKGLSGAASFAEPVGLELVDTSYDIAGDARLTACLGGPVARARAALDRAERDRLLLEDLARVLGPEATQSTRIDEAIWVDDRWSGGGYNATVRQGRCSDAVARLAAYRGPVRFAGAELDDTFAGYVEGAIRSGRRVAQEIAADLREAVE</sequence>
<feature type="domain" description="Amine oxidase" evidence="4">
    <location>
        <begin position="15"/>
        <end position="455"/>
    </location>
</feature>
<dbReference type="RefSeq" id="WP_263845955.1">
    <property type="nucleotide sequence ID" value="NZ_JALIEB010000019.1"/>
</dbReference>
<reference evidence="5 6" key="1">
    <citation type="submission" date="2022-04" db="EMBL/GenBank/DDBJ databases">
        <title>Roseobacter sp. WL0113 is a bacterium isolated from neritic sediment.</title>
        <authorList>
            <person name="Wang L."/>
            <person name="He W."/>
            <person name="Zhang D.-F."/>
        </authorList>
    </citation>
    <scope>NUCLEOTIDE SEQUENCE [LARGE SCALE GENOMIC DNA]</scope>
    <source>
        <strain evidence="5 6">WL0113</strain>
    </source>
</reference>
<dbReference type="PRINTS" id="PR00757">
    <property type="entry name" value="AMINEOXDASEF"/>
</dbReference>
<gene>
    <name evidence="5" type="ORF">MUB52_20145</name>
</gene>
<dbReference type="InterPro" id="IPR050703">
    <property type="entry name" value="Flavin_MAO"/>
</dbReference>